<dbReference type="OrthoDB" id="6619155at2759"/>
<dbReference type="KEGG" id="clec:106673072"/>
<dbReference type="Proteomes" id="UP000494040">
    <property type="component" value="Unassembled WGS sequence"/>
</dbReference>
<dbReference type="PANTHER" id="PTHR35385:SF2">
    <property type="entry name" value="PROTEIN B, PUTATIVE-RELATED"/>
    <property type="match status" value="1"/>
</dbReference>
<evidence type="ECO:0000313" key="2">
    <source>
        <dbReference type="Proteomes" id="UP000494040"/>
    </source>
</evidence>
<dbReference type="GeneID" id="106673072"/>
<keyword evidence="2" id="KW-1185">Reference proteome</keyword>
<protein>
    <submittedName>
        <fullName evidence="1">Uncharacterized protein</fullName>
    </submittedName>
</protein>
<dbReference type="PANTHER" id="PTHR35385">
    <property type="entry name" value="PROTEIN B, PUTATIVE-RELATED-RELATED"/>
    <property type="match status" value="1"/>
</dbReference>
<dbReference type="RefSeq" id="XP_014260501.1">
    <property type="nucleotide sequence ID" value="XM_014405015.2"/>
</dbReference>
<reference evidence="1" key="1">
    <citation type="submission" date="2022-01" db="UniProtKB">
        <authorList>
            <consortium name="EnsemblMetazoa"/>
        </authorList>
    </citation>
    <scope>IDENTIFICATION</scope>
</reference>
<name>A0A8I6SGG0_CIMLE</name>
<dbReference type="OMA" id="CILIRAN"/>
<dbReference type="AlphaFoldDB" id="A0A8I6SGG0"/>
<proteinExistence type="predicted"/>
<sequence length="261" mass="30540">MGENVDWNESNVYKILPNSFKAHVISFQPYLRGFNAVLRLNIMNKIQADDWLRDFSEKSLTNYRVDRTFPENTPKLLFKKEFRCLHNTRPTSHNTRKPHSKHTACNAKVTITIKQQGMKRSKDKYLKDFPCEIMLRHIHNHPLSCSESLKHRRPSKEVENAIMDLFSQGHSPTSALDKYKCRLQEIHGEDCEEILEDGSLFPSQKWCYTLYYNMYKKQNTGNDTNGEEEMEGKTTEDIANVKHDEGDVNMQYEPLVKTGVY</sequence>
<dbReference type="EnsemblMetazoa" id="XM_014405015.2">
    <property type="protein sequence ID" value="XP_014260501.1"/>
    <property type="gene ID" value="LOC106673072"/>
</dbReference>
<evidence type="ECO:0000313" key="1">
    <source>
        <dbReference type="EnsemblMetazoa" id="XP_014260501.1"/>
    </source>
</evidence>
<accession>A0A8I6SGG0</accession>
<organism evidence="1 2">
    <name type="scientific">Cimex lectularius</name>
    <name type="common">Bed bug</name>
    <name type="synonym">Acanthia lectularia</name>
    <dbReference type="NCBI Taxonomy" id="79782"/>
    <lineage>
        <taxon>Eukaryota</taxon>
        <taxon>Metazoa</taxon>
        <taxon>Ecdysozoa</taxon>
        <taxon>Arthropoda</taxon>
        <taxon>Hexapoda</taxon>
        <taxon>Insecta</taxon>
        <taxon>Pterygota</taxon>
        <taxon>Neoptera</taxon>
        <taxon>Paraneoptera</taxon>
        <taxon>Hemiptera</taxon>
        <taxon>Heteroptera</taxon>
        <taxon>Panheteroptera</taxon>
        <taxon>Cimicomorpha</taxon>
        <taxon>Cimicidae</taxon>
        <taxon>Cimex</taxon>
    </lineage>
</organism>